<evidence type="ECO:0000313" key="3">
    <source>
        <dbReference type="EMBL" id="TLD01485.1"/>
    </source>
</evidence>
<organism evidence="3 4">
    <name type="scientific">Robinsoniella peoriensis</name>
    <dbReference type="NCBI Taxonomy" id="180332"/>
    <lineage>
        <taxon>Bacteria</taxon>
        <taxon>Bacillati</taxon>
        <taxon>Bacillota</taxon>
        <taxon>Clostridia</taxon>
        <taxon>Lachnospirales</taxon>
        <taxon>Lachnospiraceae</taxon>
        <taxon>Robinsoniella</taxon>
    </lineage>
</organism>
<evidence type="ECO:0000256" key="1">
    <source>
        <dbReference type="SAM" id="MobiDB-lite"/>
    </source>
</evidence>
<evidence type="ECO:0000313" key="4">
    <source>
        <dbReference type="Proteomes" id="UP000306509"/>
    </source>
</evidence>
<feature type="compositionally biased region" description="Low complexity" evidence="1">
    <location>
        <begin position="1"/>
        <end position="16"/>
    </location>
</feature>
<keyword evidence="2" id="KW-0472">Membrane</keyword>
<reference evidence="3 4" key="1">
    <citation type="journal article" date="2019" name="Anaerobe">
        <title>Detection of Robinsoniella peoriensis in multiple bone samples of a trauma patient.</title>
        <authorList>
            <person name="Schrottner P."/>
            <person name="Hartwich K."/>
            <person name="Bunk B."/>
            <person name="Schober I."/>
            <person name="Helbig S."/>
            <person name="Rudolph W.W."/>
            <person name="Gunzer F."/>
        </authorList>
    </citation>
    <scope>NUCLEOTIDE SEQUENCE [LARGE SCALE GENOMIC DNA]</scope>
    <source>
        <strain evidence="3 4">DSM 106044</strain>
    </source>
</reference>
<dbReference type="Proteomes" id="UP000306509">
    <property type="component" value="Unassembled WGS sequence"/>
</dbReference>
<feature type="compositionally biased region" description="Basic and acidic residues" evidence="1">
    <location>
        <begin position="19"/>
        <end position="28"/>
    </location>
</feature>
<dbReference type="STRING" id="180332.GCA_000797495_03103"/>
<sequence length="148" mass="16708">MNMKDNNSQDNSQDNSQEYEIRDNHEPQLDDPLGQGIKNAMASYETPDENLNKILMRQIREKEAYLKESSGARTISLWYLPMLLNGLLFGMLAFLGYYLIPSVLLAKLVMSICIYMAIAGVALTAAGMWFCDLKEKMVLVFEKGGNKS</sequence>
<dbReference type="AlphaFoldDB" id="A0A4U8Q923"/>
<dbReference type="EMBL" id="QGQD01000037">
    <property type="protein sequence ID" value="TLD01485.1"/>
    <property type="molecule type" value="Genomic_DNA"/>
</dbReference>
<comment type="caution">
    <text evidence="3">The sequence shown here is derived from an EMBL/GenBank/DDBJ whole genome shotgun (WGS) entry which is preliminary data.</text>
</comment>
<dbReference type="RefSeq" id="WP_070042036.1">
    <property type="nucleotide sequence ID" value="NZ_CABMJZ010000097.1"/>
</dbReference>
<keyword evidence="2" id="KW-0812">Transmembrane</keyword>
<protein>
    <submittedName>
        <fullName evidence="3">Uncharacterized protein</fullName>
    </submittedName>
</protein>
<evidence type="ECO:0000256" key="2">
    <source>
        <dbReference type="SAM" id="Phobius"/>
    </source>
</evidence>
<feature type="transmembrane region" description="Helical" evidence="2">
    <location>
        <begin position="77"/>
        <end position="100"/>
    </location>
</feature>
<keyword evidence="4" id="KW-1185">Reference proteome</keyword>
<feature type="transmembrane region" description="Helical" evidence="2">
    <location>
        <begin position="106"/>
        <end position="131"/>
    </location>
</feature>
<keyword evidence="2" id="KW-1133">Transmembrane helix</keyword>
<accession>A0A4U8Q923</accession>
<gene>
    <name evidence="3" type="ORF">DSM106044_01630</name>
</gene>
<name>A0A4U8Q923_9FIRM</name>
<feature type="region of interest" description="Disordered" evidence="1">
    <location>
        <begin position="1"/>
        <end position="32"/>
    </location>
</feature>
<dbReference type="OrthoDB" id="1976525at2"/>
<proteinExistence type="predicted"/>